<accession>A0A8X8H350</accession>
<evidence type="ECO:0000256" key="2">
    <source>
        <dbReference type="ARBA" id="ARBA00004696"/>
    </source>
</evidence>
<keyword evidence="7" id="KW-0057">Aromatic amino acid biosynthesis</keyword>
<evidence type="ECO:0000256" key="5">
    <source>
        <dbReference type="ARBA" id="ARBA00022793"/>
    </source>
</evidence>
<keyword evidence="11" id="KW-1185">Reference proteome</keyword>
<dbReference type="PANTHER" id="PTHR22854:SF2">
    <property type="entry name" value="INDOLE-3-GLYCEROL-PHOSPHATE SYNTHASE"/>
    <property type="match status" value="1"/>
</dbReference>
<protein>
    <recommendedName>
        <fullName evidence="3">indole-3-glycerol-phosphate synthase</fullName>
        <ecNumber evidence="3">4.1.1.48</ecNumber>
    </recommendedName>
</protein>
<dbReference type="InterPro" id="IPR013798">
    <property type="entry name" value="Indole-3-glycerol_P_synth_dom"/>
</dbReference>
<evidence type="ECO:0000256" key="3">
    <source>
        <dbReference type="ARBA" id="ARBA00012362"/>
    </source>
</evidence>
<evidence type="ECO:0000259" key="9">
    <source>
        <dbReference type="Pfam" id="PF00218"/>
    </source>
</evidence>
<evidence type="ECO:0000256" key="6">
    <source>
        <dbReference type="ARBA" id="ARBA00022822"/>
    </source>
</evidence>
<organism evidence="10 11">
    <name type="scientific">Fertoeibacter niger</name>
    <dbReference type="NCBI Taxonomy" id="2656921"/>
    <lineage>
        <taxon>Bacteria</taxon>
        <taxon>Pseudomonadati</taxon>
        <taxon>Pseudomonadota</taxon>
        <taxon>Alphaproteobacteria</taxon>
        <taxon>Rhodobacterales</taxon>
        <taxon>Paracoccaceae</taxon>
        <taxon>Fertoeibacter</taxon>
    </lineage>
</organism>
<comment type="caution">
    <text evidence="10">The sequence shown here is derived from an EMBL/GenBank/DDBJ whole genome shotgun (WGS) entry which is preliminary data.</text>
</comment>
<dbReference type="InterPro" id="IPR045186">
    <property type="entry name" value="Indole-3-glycerol_P_synth"/>
</dbReference>
<dbReference type="GO" id="GO:0000162">
    <property type="term" value="P:L-tryptophan biosynthetic process"/>
    <property type="evidence" value="ECO:0007669"/>
    <property type="project" value="UniProtKB-KW"/>
</dbReference>
<comment type="pathway">
    <text evidence="2">Amino-acid biosynthesis; L-tryptophan biosynthesis; L-tryptophan from chorismate: step 4/5.</text>
</comment>
<dbReference type="GO" id="GO:0004640">
    <property type="term" value="F:phosphoribosylanthranilate isomerase activity"/>
    <property type="evidence" value="ECO:0007669"/>
    <property type="project" value="TreeGrafter"/>
</dbReference>
<evidence type="ECO:0000256" key="4">
    <source>
        <dbReference type="ARBA" id="ARBA00022605"/>
    </source>
</evidence>
<dbReference type="GO" id="GO:0004425">
    <property type="term" value="F:indole-3-glycerol-phosphate synthase activity"/>
    <property type="evidence" value="ECO:0007669"/>
    <property type="project" value="UniProtKB-EC"/>
</dbReference>
<gene>
    <name evidence="10" type="ORF">GEU84_013705</name>
</gene>
<comment type="catalytic activity">
    <reaction evidence="1">
        <text>1-(2-carboxyphenylamino)-1-deoxy-D-ribulose 5-phosphate + H(+) = (1S,2R)-1-C-(indol-3-yl)glycerol 3-phosphate + CO2 + H2O</text>
        <dbReference type="Rhea" id="RHEA:23476"/>
        <dbReference type="ChEBI" id="CHEBI:15377"/>
        <dbReference type="ChEBI" id="CHEBI:15378"/>
        <dbReference type="ChEBI" id="CHEBI:16526"/>
        <dbReference type="ChEBI" id="CHEBI:58613"/>
        <dbReference type="ChEBI" id="CHEBI:58866"/>
        <dbReference type="EC" id="4.1.1.48"/>
    </reaction>
</comment>
<dbReference type="InterPro" id="IPR001468">
    <property type="entry name" value="Indole-3-GlycerolPSynthase_CS"/>
</dbReference>
<keyword evidence="8" id="KW-0456">Lyase</keyword>
<evidence type="ECO:0000256" key="1">
    <source>
        <dbReference type="ARBA" id="ARBA00001633"/>
    </source>
</evidence>
<dbReference type="SUPFAM" id="SSF51366">
    <property type="entry name" value="Ribulose-phoshate binding barrel"/>
    <property type="match status" value="1"/>
</dbReference>
<keyword evidence="6" id="KW-0822">Tryptophan biosynthesis</keyword>
<evidence type="ECO:0000256" key="8">
    <source>
        <dbReference type="ARBA" id="ARBA00023239"/>
    </source>
</evidence>
<evidence type="ECO:0000313" key="10">
    <source>
        <dbReference type="EMBL" id="NUB45449.1"/>
    </source>
</evidence>
<name>A0A8X8H350_9RHOB</name>
<dbReference type="PROSITE" id="PS00614">
    <property type="entry name" value="IGPS"/>
    <property type="match status" value="1"/>
</dbReference>
<feature type="domain" description="Indole-3-glycerol phosphate synthase" evidence="9">
    <location>
        <begin position="7"/>
        <end position="212"/>
    </location>
</feature>
<evidence type="ECO:0000313" key="11">
    <source>
        <dbReference type="Proteomes" id="UP000484076"/>
    </source>
</evidence>
<dbReference type="RefSeq" id="WP_152827034.1">
    <property type="nucleotide sequence ID" value="NZ_WHUT02000008.1"/>
</dbReference>
<proteinExistence type="predicted"/>
<sequence>MSLPFHAALTKAHAPVIAEIKPHSPKTGPLVAAHAVADVARDYANAGAPCLSVTTGAWHGGSLGMIAQMAATGLPVLRKDFITSRRHLDESLEAGASAVLLTCALLRSADVTRLAVAALSIGLTPFVEAASVRELEGLQLPHEAILAINNRDIRTREVDDGGVSHSELLYAQARAGHAGLLVSASGLTTPQAVARAMAAGFDGVLVGTALLSGPAPPFDTTRAFIMAASRTVHH</sequence>
<dbReference type="Pfam" id="PF00218">
    <property type="entry name" value="IGPS"/>
    <property type="match status" value="1"/>
</dbReference>
<reference evidence="10" key="1">
    <citation type="submission" date="2020-05" db="EMBL/GenBank/DDBJ databases">
        <title>Fertoebacter nigrum gen. nov., sp. nov., a new member of the family Rhodobacteraceae.</title>
        <authorList>
            <person name="Szuroczki S."/>
            <person name="Abbaszade G."/>
            <person name="Buni D."/>
            <person name="Schumann P."/>
            <person name="Toth E."/>
        </authorList>
    </citation>
    <scope>NUCLEOTIDE SEQUENCE</scope>
    <source>
        <strain evidence="10">RG-N-1a</strain>
    </source>
</reference>
<dbReference type="InterPro" id="IPR011060">
    <property type="entry name" value="RibuloseP-bd_barrel"/>
</dbReference>
<dbReference type="Proteomes" id="UP000484076">
    <property type="component" value="Unassembled WGS sequence"/>
</dbReference>
<dbReference type="InterPro" id="IPR013785">
    <property type="entry name" value="Aldolase_TIM"/>
</dbReference>
<evidence type="ECO:0000256" key="7">
    <source>
        <dbReference type="ARBA" id="ARBA00023141"/>
    </source>
</evidence>
<dbReference type="PANTHER" id="PTHR22854">
    <property type="entry name" value="TRYPTOPHAN BIOSYNTHESIS PROTEIN"/>
    <property type="match status" value="1"/>
</dbReference>
<dbReference type="AlphaFoldDB" id="A0A8X8H350"/>
<keyword evidence="5" id="KW-0210">Decarboxylase</keyword>
<dbReference type="Gene3D" id="3.20.20.70">
    <property type="entry name" value="Aldolase class I"/>
    <property type="match status" value="1"/>
</dbReference>
<keyword evidence="4" id="KW-0028">Amino-acid biosynthesis</keyword>
<dbReference type="EMBL" id="WHUT02000008">
    <property type="protein sequence ID" value="NUB45449.1"/>
    <property type="molecule type" value="Genomic_DNA"/>
</dbReference>
<dbReference type="EC" id="4.1.1.48" evidence="3"/>